<dbReference type="EMBL" id="JAVHJV010000006">
    <property type="protein sequence ID" value="KAK5942235.1"/>
    <property type="molecule type" value="Genomic_DNA"/>
</dbReference>
<feature type="non-terminal residue" evidence="3">
    <location>
        <position position="1"/>
    </location>
</feature>
<organism evidence="3 4">
    <name type="scientific">Knufia obscura</name>
    <dbReference type="NCBI Taxonomy" id="1635080"/>
    <lineage>
        <taxon>Eukaryota</taxon>
        <taxon>Fungi</taxon>
        <taxon>Dikarya</taxon>
        <taxon>Ascomycota</taxon>
        <taxon>Pezizomycotina</taxon>
        <taxon>Eurotiomycetes</taxon>
        <taxon>Chaetothyriomycetidae</taxon>
        <taxon>Chaetothyriales</taxon>
        <taxon>Trichomeriaceae</taxon>
        <taxon>Knufia</taxon>
    </lineage>
</organism>
<dbReference type="RefSeq" id="XP_064730325.1">
    <property type="nucleotide sequence ID" value="XM_064874603.1"/>
</dbReference>
<evidence type="ECO:0000313" key="4">
    <source>
        <dbReference type="Proteomes" id="UP001334248"/>
    </source>
</evidence>
<dbReference type="Pfam" id="PF00884">
    <property type="entry name" value="Sulfatase"/>
    <property type="match status" value="1"/>
</dbReference>
<dbReference type="InterPro" id="IPR000917">
    <property type="entry name" value="Sulfatase_N"/>
</dbReference>
<dbReference type="Gene3D" id="3.40.720.10">
    <property type="entry name" value="Alkaline Phosphatase, subunit A"/>
    <property type="match status" value="1"/>
</dbReference>
<dbReference type="SUPFAM" id="SSF53649">
    <property type="entry name" value="Alkaline phosphatase-like"/>
    <property type="match status" value="1"/>
</dbReference>
<evidence type="ECO:0000256" key="1">
    <source>
        <dbReference type="ARBA" id="ARBA00008779"/>
    </source>
</evidence>
<name>A0ABR0RNS9_9EURO</name>
<gene>
    <name evidence="3" type="ORF">PMZ80_006190</name>
</gene>
<accession>A0ABR0RNS9</accession>
<dbReference type="InterPro" id="IPR050738">
    <property type="entry name" value="Sulfatase"/>
</dbReference>
<dbReference type="PANTHER" id="PTHR42693:SF33">
    <property type="entry name" value="ARYLSULFATASE"/>
    <property type="match status" value="1"/>
</dbReference>
<dbReference type="Gene3D" id="3.30.1120.10">
    <property type="match status" value="1"/>
</dbReference>
<dbReference type="Proteomes" id="UP001334248">
    <property type="component" value="Unassembled WGS sequence"/>
</dbReference>
<dbReference type="InterPro" id="IPR017850">
    <property type="entry name" value="Alkaline_phosphatase_core_sf"/>
</dbReference>
<sequence>ERKIATRKMKVYATIVNEIDQNIQHVVSYLESTGELDNTFILFMSDNGAEGKLLEAIPMMGTVGNMKQIIERFYDNSFDNIGNHDSFVWYGPRWACAATAPSRGFKTWITEGGIRCPCVVRYPRFAPQQARNRISNSFTTVMDILPTVLDLAGASIPDPSKPFRGRSIVPVRGKSWAEHLESADPYATSVHGEDTHIHGWELFGLQAIRKGPWKAIYMPPPRGTNEWELYNLDRDPGEINNKATEEPQILEELIRHWEQYYAETGMIDINVGFGVTKG</sequence>
<feature type="domain" description="Sulfatase N-terminal" evidence="2">
    <location>
        <begin position="7"/>
        <end position="154"/>
    </location>
</feature>
<evidence type="ECO:0000313" key="3">
    <source>
        <dbReference type="EMBL" id="KAK5942235.1"/>
    </source>
</evidence>
<comment type="similarity">
    <text evidence="1">Belongs to the sulfatase family.</text>
</comment>
<proteinExistence type="inferred from homology"/>
<dbReference type="PANTHER" id="PTHR42693">
    <property type="entry name" value="ARYLSULFATASE FAMILY MEMBER"/>
    <property type="match status" value="1"/>
</dbReference>
<keyword evidence="4" id="KW-1185">Reference proteome</keyword>
<reference evidence="3 4" key="1">
    <citation type="journal article" date="2023" name="Res Sq">
        <title>Genomic and morphological characterization of Knufia obscura isolated from the Mars 2020 spacecraft assembly facility.</title>
        <authorList>
            <person name="Chander A.M."/>
            <person name="Teixeira M.M."/>
            <person name="Singh N.K."/>
            <person name="Williams M.P."/>
            <person name="Parker C.W."/>
            <person name="Leo P."/>
            <person name="Stajich J.E."/>
            <person name="Torok T."/>
            <person name="Tighe S."/>
            <person name="Mason C.E."/>
            <person name="Venkateswaran K."/>
        </authorList>
    </citation>
    <scope>NUCLEOTIDE SEQUENCE [LARGE SCALE GENOMIC DNA]</scope>
    <source>
        <strain evidence="3 4">CCFEE 5817</strain>
    </source>
</reference>
<evidence type="ECO:0000259" key="2">
    <source>
        <dbReference type="Pfam" id="PF00884"/>
    </source>
</evidence>
<protein>
    <recommendedName>
        <fullName evidence="2">Sulfatase N-terminal domain-containing protein</fullName>
    </recommendedName>
</protein>
<comment type="caution">
    <text evidence="3">The sequence shown here is derived from an EMBL/GenBank/DDBJ whole genome shotgun (WGS) entry which is preliminary data.</text>
</comment>
<dbReference type="GeneID" id="89999639"/>